<comment type="caution">
    <text evidence="2">The sequence shown here is derived from an EMBL/GenBank/DDBJ whole genome shotgun (WGS) entry which is preliminary data.</text>
</comment>
<evidence type="ECO:0000256" key="1">
    <source>
        <dbReference type="SAM" id="MobiDB-lite"/>
    </source>
</evidence>
<sequence>MVVMRGRGAQARAPRRPRPANISAGRRLLTHATRELVVVRFDRVVRACGAARTIPVGPVFDSCLVFLVSVTLQRADLQRVCAQLASIKFAGTLAGFAQLSFVNNSL</sequence>
<evidence type="ECO:0000313" key="2">
    <source>
        <dbReference type="EMBL" id="GBP28344.1"/>
    </source>
</evidence>
<feature type="region of interest" description="Disordered" evidence="1">
    <location>
        <begin position="1"/>
        <end position="20"/>
    </location>
</feature>
<feature type="compositionally biased region" description="Low complexity" evidence="1">
    <location>
        <begin position="1"/>
        <end position="12"/>
    </location>
</feature>
<reference evidence="2 3" key="1">
    <citation type="journal article" date="2019" name="Commun. Biol.">
        <title>The bagworm genome reveals a unique fibroin gene that provides high tensile strength.</title>
        <authorList>
            <person name="Kono N."/>
            <person name="Nakamura H."/>
            <person name="Ohtoshi R."/>
            <person name="Tomita M."/>
            <person name="Numata K."/>
            <person name="Arakawa K."/>
        </authorList>
    </citation>
    <scope>NUCLEOTIDE SEQUENCE [LARGE SCALE GENOMIC DNA]</scope>
</reference>
<organism evidence="2 3">
    <name type="scientific">Eumeta variegata</name>
    <name type="common">Bagworm moth</name>
    <name type="synonym">Eumeta japonica</name>
    <dbReference type="NCBI Taxonomy" id="151549"/>
    <lineage>
        <taxon>Eukaryota</taxon>
        <taxon>Metazoa</taxon>
        <taxon>Ecdysozoa</taxon>
        <taxon>Arthropoda</taxon>
        <taxon>Hexapoda</taxon>
        <taxon>Insecta</taxon>
        <taxon>Pterygota</taxon>
        <taxon>Neoptera</taxon>
        <taxon>Endopterygota</taxon>
        <taxon>Lepidoptera</taxon>
        <taxon>Glossata</taxon>
        <taxon>Ditrysia</taxon>
        <taxon>Tineoidea</taxon>
        <taxon>Psychidae</taxon>
        <taxon>Oiketicinae</taxon>
        <taxon>Eumeta</taxon>
    </lineage>
</organism>
<keyword evidence="3" id="KW-1185">Reference proteome</keyword>
<proteinExistence type="predicted"/>
<accession>A0A4C1UR72</accession>
<gene>
    <name evidence="2" type="ORF">EVAR_11806_1</name>
</gene>
<name>A0A4C1UR72_EUMVA</name>
<dbReference type="EMBL" id="BGZK01000205">
    <property type="protein sequence ID" value="GBP28344.1"/>
    <property type="molecule type" value="Genomic_DNA"/>
</dbReference>
<protein>
    <submittedName>
        <fullName evidence="2">Uncharacterized protein</fullName>
    </submittedName>
</protein>
<evidence type="ECO:0000313" key="3">
    <source>
        <dbReference type="Proteomes" id="UP000299102"/>
    </source>
</evidence>
<dbReference type="AlphaFoldDB" id="A0A4C1UR72"/>
<dbReference type="Proteomes" id="UP000299102">
    <property type="component" value="Unassembled WGS sequence"/>
</dbReference>